<reference evidence="9 10" key="1">
    <citation type="submission" date="2019-03" db="EMBL/GenBank/DDBJ databases">
        <title>Genomic Encyclopedia of Type Strains, Phase IV (KMG-IV): sequencing the most valuable type-strain genomes for metagenomic binning, comparative biology and taxonomic classification.</title>
        <authorList>
            <person name="Goeker M."/>
        </authorList>
    </citation>
    <scope>NUCLEOTIDE SEQUENCE [LARGE SCALE GENOMIC DNA]</scope>
    <source>
        <strain evidence="9 10">DSM 24830</strain>
    </source>
</reference>
<dbReference type="PANTHER" id="PTHR33751">
    <property type="entry name" value="CBB3-TYPE CYTOCHROME C OXIDASE SUBUNIT FIXP"/>
    <property type="match status" value="1"/>
</dbReference>
<evidence type="ECO:0000256" key="3">
    <source>
        <dbReference type="ARBA" id="ARBA00022723"/>
    </source>
</evidence>
<dbReference type="PROSITE" id="PS51007">
    <property type="entry name" value="CYTC"/>
    <property type="match status" value="1"/>
</dbReference>
<evidence type="ECO:0000256" key="1">
    <source>
        <dbReference type="ARBA" id="ARBA00022448"/>
    </source>
</evidence>
<dbReference type="RefSeq" id="WP_131904035.1">
    <property type="nucleotide sequence ID" value="NZ_BAAAFU010000008.1"/>
</dbReference>
<dbReference type="Proteomes" id="UP000294887">
    <property type="component" value="Unassembled WGS sequence"/>
</dbReference>
<comment type="caution">
    <text evidence="9">The sequence shown here is derived from an EMBL/GenBank/DDBJ whole genome shotgun (WGS) entry which is preliminary data.</text>
</comment>
<feature type="domain" description="Cytochrome c" evidence="8">
    <location>
        <begin position="19"/>
        <end position="103"/>
    </location>
</feature>
<feature type="signal peptide" evidence="7">
    <location>
        <begin position="1"/>
        <end position="21"/>
    </location>
</feature>
<keyword evidence="3 6" id="KW-0479">Metal-binding</keyword>
<evidence type="ECO:0000256" key="6">
    <source>
        <dbReference type="PROSITE-ProRule" id="PRU00433"/>
    </source>
</evidence>
<dbReference type="InterPro" id="IPR009056">
    <property type="entry name" value="Cyt_c-like_dom"/>
</dbReference>
<keyword evidence="10" id="KW-1185">Reference proteome</keyword>
<dbReference type="InterPro" id="IPR050597">
    <property type="entry name" value="Cytochrome_c_Oxidase_Subunit"/>
</dbReference>
<keyword evidence="7" id="KW-0732">Signal</keyword>
<proteinExistence type="predicted"/>
<keyword evidence="5 6" id="KW-0408">Iron</keyword>
<evidence type="ECO:0000256" key="4">
    <source>
        <dbReference type="ARBA" id="ARBA00022982"/>
    </source>
</evidence>
<evidence type="ECO:0000256" key="2">
    <source>
        <dbReference type="ARBA" id="ARBA00022617"/>
    </source>
</evidence>
<dbReference type="Gene3D" id="1.10.760.10">
    <property type="entry name" value="Cytochrome c-like domain"/>
    <property type="match status" value="1"/>
</dbReference>
<dbReference type="OrthoDB" id="9773456at2"/>
<dbReference type="Pfam" id="PF00034">
    <property type="entry name" value="Cytochrom_C"/>
    <property type="match status" value="1"/>
</dbReference>
<dbReference type="PANTHER" id="PTHR33751:SF9">
    <property type="entry name" value="CYTOCHROME C4"/>
    <property type="match status" value="1"/>
</dbReference>
<dbReference type="GO" id="GO:0046872">
    <property type="term" value="F:metal ion binding"/>
    <property type="evidence" value="ECO:0007669"/>
    <property type="project" value="UniProtKB-KW"/>
</dbReference>
<dbReference type="InterPro" id="IPR036909">
    <property type="entry name" value="Cyt_c-like_dom_sf"/>
</dbReference>
<evidence type="ECO:0000256" key="7">
    <source>
        <dbReference type="SAM" id="SignalP"/>
    </source>
</evidence>
<name>A0A4R1F3H2_9GAMM</name>
<dbReference type="GO" id="GO:0020037">
    <property type="term" value="F:heme binding"/>
    <property type="evidence" value="ECO:0007669"/>
    <property type="project" value="InterPro"/>
</dbReference>
<gene>
    <name evidence="9" type="ORF">EV695_0176</name>
</gene>
<keyword evidence="1" id="KW-0813">Transport</keyword>
<sequence>MSKKILLATTLMLVMSPSVFAADGEALYASKGCLACHGADGKSPIAPAYPKVVGQSKEYTEQQMKDIKSGARSNGQSAVMKGIMAAVTDEEIKAIAEFLASSS</sequence>
<protein>
    <submittedName>
        <fullName evidence="9">Cytochrome c</fullName>
    </submittedName>
</protein>
<dbReference type="EMBL" id="SMFQ01000002">
    <property type="protein sequence ID" value="TCJ88333.1"/>
    <property type="molecule type" value="Genomic_DNA"/>
</dbReference>
<evidence type="ECO:0000313" key="10">
    <source>
        <dbReference type="Proteomes" id="UP000294887"/>
    </source>
</evidence>
<feature type="chain" id="PRO_5020876528" evidence="7">
    <location>
        <begin position="22"/>
        <end position="103"/>
    </location>
</feature>
<dbReference type="GO" id="GO:0009055">
    <property type="term" value="F:electron transfer activity"/>
    <property type="evidence" value="ECO:0007669"/>
    <property type="project" value="InterPro"/>
</dbReference>
<evidence type="ECO:0000313" key="9">
    <source>
        <dbReference type="EMBL" id="TCJ88333.1"/>
    </source>
</evidence>
<keyword evidence="2 6" id="KW-0349">Heme</keyword>
<keyword evidence="4" id="KW-0249">Electron transport</keyword>
<dbReference type="AlphaFoldDB" id="A0A4R1F3H2"/>
<evidence type="ECO:0000256" key="5">
    <source>
        <dbReference type="ARBA" id="ARBA00023004"/>
    </source>
</evidence>
<evidence type="ECO:0000259" key="8">
    <source>
        <dbReference type="PROSITE" id="PS51007"/>
    </source>
</evidence>
<accession>A0A4R1F3H2</accession>
<organism evidence="9 10">
    <name type="scientific">Cocleimonas flava</name>
    <dbReference type="NCBI Taxonomy" id="634765"/>
    <lineage>
        <taxon>Bacteria</taxon>
        <taxon>Pseudomonadati</taxon>
        <taxon>Pseudomonadota</taxon>
        <taxon>Gammaproteobacteria</taxon>
        <taxon>Thiotrichales</taxon>
        <taxon>Thiotrichaceae</taxon>
        <taxon>Cocleimonas</taxon>
    </lineage>
</organism>
<dbReference type="SUPFAM" id="SSF46626">
    <property type="entry name" value="Cytochrome c"/>
    <property type="match status" value="1"/>
</dbReference>